<feature type="compositionally biased region" description="Polar residues" evidence="1">
    <location>
        <begin position="12"/>
        <end position="27"/>
    </location>
</feature>
<dbReference type="OrthoDB" id="2756413at2759"/>
<name>A0A067Q5C8_9AGAM</name>
<accession>A0A067Q5C8</accession>
<dbReference type="AlphaFoldDB" id="A0A067Q5C8"/>
<feature type="compositionally biased region" description="Polar residues" evidence="1">
    <location>
        <begin position="64"/>
        <end position="84"/>
    </location>
</feature>
<feature type="region of interest" description="Disordered" evidence="1">
    <location>
        <begin position="1"/>
        <end position="109"/>
    </location>
</feature>
<evidence type="ECO:0000313" key="3">
    <source>
        <dbReference type="Proteomes" id="UP000027265"/>
    </source>
</evidence>
<organism evidence="2 3">
    <name type="scientific">Jaapia argillacea MUCL 33604</name>
    <dbReference type="NCBI Taxonomy" id="933084"/>
    <lineage>
        <taxon>Eukaryota</taxon>
        <taxon>Fungi</taxon>
        <taxon>Dikarya</taxon>
        <taxon>Basidiomycota</taxon>
        <taxon>Agaricomycotina</taxon>
        <taxon>Agaricomycetes</taxon>
        <taxon>Agaricomycetidae</taxon>
        <taxon>Jaapiales</taxon>
        <taxon>Jaapiaceae</taxon>
        <taxon>Jaapia</taxon>
    </lineage>
</organism>
<feature type="non-terminal residue" evidence="2">
    <location>
        <position position="109"/>
    </location>
</feature>
<feature type="compositionally biased region" description="Low complexity" evidence="1">
    <location>
        <begin position="51"/>
        <end position="63"/>
    </location>
</feature>
<reference evidence="3" key="1">
    <citation type="journal article" date="2014" name="Proc. Natl. Acad. Sci. U.S.A.">
        <title>Extensive sampling of basidiomycete genomes demonstrates inadequacy of the white-rot/brown-rot paradigm for wood decay fungi.</title>
        <authorList>
            <person name="Riley R."/>
            <person name="Salamov A.A."/>
            <person name="Brown D.W."/>
            <person name="Nagy L.G."/>
            <person name="Floudas D."/>
            <person name="Held B.W."/>
            <person name="Levasseur A."/>
            <person name="Lombard V."/>
            <person name="Morin E."/>
            <person name="Otillar R."/>
            <person name="Lindquist E.A."/>
            <person name="Sun H."/>
            <person name="LaButti K.M."/>
            <person name="Schmutz J."/>
            <person name="Jabbour D."/>
            <person name="Luo H."/>
            <person name="Baker S.E."/>
            <person name="Pisabarro A.G."/>
            <person name="Walton J.D."/>
            <person name="Blanchette R.A."/>
            <person name="Henrissat B."/>
            <person name="Martin F."/>
            <person name="Cullen D."/>
            <person name="Hibbett D.S."/>
            <person name="Grigoriev I.V."/>
        </authorList>
    </citation>
    <scope>NUCLEOTIDE SEQUENCE [LARGE SCALE GENOMIC DNA]</scope>
    <source>
        <strain evidence="3">MUCL 33604</strain>
    </source>
</reference>
<keyword evidence="3" id="KW-1185">Reference proteome</keyword>
<dbReference type="Proteomes" id="UP000027265">
    <property type="component" value="Unassembled WGS sequence"/>
</dbReference>
<evidence type="ECO:0000256" key="1">
    <source>
        <dbReference type="SAM" id="MobiDB-lite"/>
    </source>
</evidence>
<proteinExistence type="predicted"/>
<dbReference type="InParanoid" id="A0A067Q5C8"/>
<sequence>MYFTASPGQAPKRSQTQHDASTSTRSARSPLRGNGPSHTLLDPYSPQQAQYSPTTATYPYSTTGNDSSRTVPSSYSHNRSQSQTKQEEYPVTIPSPYSPPATLTSSSGY</sequence>
<dbReference type="HOGENOM" id="CLU_2190182_0_0_1"/>
<protein>
    <submittedName>
        <fullName evidence="2">Uncharacterized protein</fullName>
    </submittedName>
</protein>
<gene>
    <name evidence="2" type="ORF">JAAARDRAFT_94711</name>
</gene>
<dbReference type="STRING" id="933084.A0A067Q5C8"/>
<dbReference type="EMBL" id="KL197719">
    <property type="protein sequence ID" value="KDQ57796.1"/>
    <property type="molecule type" value="Genomic_DNA"/>
</dbReference>
<evidence type="ECO:0000313" key="2">
    <source>
        <dbReference type="EMBL" id="KDQ57796.1"/>
    </source>
</evidence>